<dbReference type="EMBL" id="JAWJWE010000036">
    <property type="protein sequence ID" value="KAK6628546.1"/>
    <property type="molecule type" value="Genomic_DNA"/>
</dbReference>
<dbReference type="AlphaFoldDB" id="A0AAN8NZ40"/>
<sequence length="73" mass="8160">MNSPVLNSERRYEETDHAKVGGGGEGEEPKHPKSSCSTNLIRRDPQGDETKGNKSKLLKNSAYNVYTKMNHLE</sequence>
<dbReference type="Proteomes" id="UP001372834">
    <property type="component" value="Unassembled WGS sequence"/>
</dbReference>
<protein>
    <submittedName>
        <fullName evidence="2">Uncharacterized protein</fullName>
    </submittedName>
</protein>
<evidence type="ECO:0000256" key="1">
    <source>
        <dbReference type="SAM" id="MobiDB-lite"/>
    </source>
</evidence>
<feature type="non-terminal residue" evidence="2">
    <location>
        <position position="73"/>
    </location>
</feature>
<organism evidence="2 3">
    <name type="scientific">Polyplax serrata</name>
    <name type="common">Common mouse louse</name>
    <dbReference type="NCBI Taxonomy" id="468196"/>
    <lineage>
        <taxon>Eukaryota</taxon>
        <taxon>Metazoa</taxon>
        <taxon>Ecdysozoa</taxon>
        <taxon>Arthropoda</taxon>
        <taxon>Hexapoda</taxon>
        <taxon>Insecta</taxon>
        <taxon>Pterygota</taxon>
        <taxon>Neoptera</taxon>
        <taxon>Paraneoptera</taxon>
        <taxon>Psocodea</taxon>
        <taxon>Troctomorpha</taxon>
        <taxon>Phthiraptera</taxon>
        <taxon>Anoplura</taxon>
        <taxon>Polyplacidae</taxon>
        <taxon>Polyplax</taxon>
    </lineage>
</organism>
<accession>A0AAN8NZ40</accession>
<feature type="region of interest" description="Disordered" evidence="1">
    <location>
        <begin position="1"/>
        <end position="56"/>
    </location>
</feature>
<feature type="compositionally biased region" description="Basic and acidic residues" evidence="1">
    <location>
        <begin position="8"/>
        <end position="19"/>
    </location>
</feature>
<feature type="compositionally biased region" description="Basic and acidic residues" evidence="1">
    <location>
        <begin position="41"/>
        <end position="52"/>
    </location>
</feature>
<evidence type="ECO:0000313" key="3">
    <source>
        <dbReference type="Proteomes" id="UP001372834"/>
    </source>
</evidence>
<reference evidence="2 3" key="1">
    <citation type="submission" date="2023-10" db="EMBL/GenBank/DDBJ databases">
        <title>Genomes of two closely related lineages of the louse Polyplax serrata with different host specificities.</title>
        <authorList>
            <person name="Martinu J."/>
            <person name="Tarabai H."/>
            <person name="Stefka J."/>
            <person name="Hypsa V."/>
        </authorList>
    </citation>
    <scope>NUCLEOTIDE SEQUENCE [LARGE SCALE GENOMIC DNA]</scope>
    <source>
        <strain evidence="2">HR10_N</strain>
    </source>
</reference>
<evidence type="ECO:0000313" key="2">
    <source>
        <dbReference type="EMBL" id="KAK6628546.1"/>
    </source>
</evidence>
<comment type="caution">
    <text evidence="2">The sequence shown here is derived from an EMBL/GenBank/DDBJ whole genome shotgun (WGS) entry which is preliminary data.</text>
</comment>
<proteinExistence type="predicted"/>
<name>A0AAN8NZ40_POLSC</name>
<gene>
    <name evidence="2" type="ORF">RUM43_002361</name>
</gene>